<evidence type="ECO:0000256" key="3">
    <source>
        <dbReference type="ARBA" id="ARBA00022833"/>
    </source>
</evidence>
<gene>
    <name evidence="6" type="ORF">MCOR_39125</name>
</gene>
<proteinExistence type="predicted"/>
<dbReference type="EMBL" id="CACVKT020007119">
    <property type="protein sequence ID" value="CAC5405431.1"/>
    <property type="molecule type" value="Genomic_DNA"/>
</dbReference>
<evidence type="ECO:0000313" key="7">
    <source>
        <dbReference type="Proteomes" id="UP000507470"/>
    </source>
</evidence>
<evidence type="ECO:0000256" key="2">
    <source>
        <dbReference type="ARBA" id="ARBA00022771"/>
    </source>
</evidence>
<dbReference type="Pfam" id="PF01753">
    <property type="entry name" value="zf-MYND"/>
    <property type="match status" value="1"/>
</dbReference>
<dbReference type="OrthoDB" id="6132092at2759"/>
<keyword evidence="3" id="KW-0862">Zinc</keyword>
<evidence type="ECO:0000259" key="5">
    <source>
        <dbReference type="Pfam" id="PF01753"/>
    </source>
</evidence>
<evidence type="ECO:0000256" key="1">
    <source>
        <dbReference type="ARBA" id="ARBA00022723"/>
    </source>
</evidence>
<dbReference type="GO" id="GO:0008270">
    <property type="term" value="F:zinc ion binding"/>
    <property type="evidence" value="ECO:0007669"/>
    <property type="project" value="UniProtKB-KW"/>
</dbReference>
<protein>
    <recommendedName>
        <fullName evidence="5">MYND-type domain-containing protein</fullName>
    </recommendedName>
</protein>
<feature type="domain" description="MYND-type" evidence="5">
    <location>
        <begin position="57"/>
        <end position="90"/>
    </location>
</feature>
<keyword evidence="7" id="KW-1185">Reference proteome</keyword>
<feature type="compositionally biased region" description="Polar residues" evidence="4">
    <location>
        <begin position="136"/>
        <end position="149"/>
    </location>
</feature>
<name>A0A6J8DCR6_MYTCO</name>
<accession>A0A6J8DCR6</accession>
<dbReference type="Gene3D" id="6.10.140.2220">
    <property type="match status" value="1"/>
</dbReference>
<evidence type="ECO:0000313" key="6">
    <source>
        <dbReference type="EMBL" id="CAC5405431.1"/>
    </source>
</evidence>
<dbReference type="Proteomes" id="UP000507470">
    <property type="component" value="Unassembled WGS sequence"/>
</dbReference>
<sequence>MNLTKRTCPKIKNYIYQTKTNRRSSLLCLLSRTEVKKLFFLLQYTYNEHSPVFANGKCQVSEIRNNFKRCTGCYMVSYFSKICQRAGWISSKRETFNKSTENVPNEQSDGFNTSMDGENIEIEKNESQAKPKEQNTKPQSENQKLQPTIKTVIKSETKNN</sequence>
<keyword evidence="1" id="KW-0479">Metal-binding</keyword>
<dbReference type="AlphaFoldDB" id="A0A6J8DCR6"/>
<dbReference type="InterPro" id="IPR002893">
    <property type="entry name" value="Znf_MYND"/>
</dbReference>
<reference evidence="6 7" key="1">
    <citation type="submission" date="2020-06" db="EMBL/GenBank/DDBJ databases">
        <authorList>
            <person name="Li R."/>
            <person name="Bekaert M."/>
        </authorList>
    </citation>
    <scope>NUCLEOTIDE SEQUENCE [LARGE SCALE GENOMIC DNA]</scope>
    <source>
        <strain evidence="7">wild</strain>
    </source>
</reference>
<organism evidence="6 7">
    <name type="scientific">Mytilus coruscus</name>
    <name type="common">Sea mussel</name>
    <dbReference type="NCBI Taxonomy" id="42192"/>
    <lineage>
        <taxon>Eukaryota</taxon>
        <taxon>Metazoa</taxon>
        <taxon>Spiralia</taxon>
        <taxon>Lophotrochozoa</taxon>
        <taxon>Mollusca</taxon>
        <taxon>Bivalvia</taxon>
        <taxon>Autobranchia</taxon>
        <taxon>Pteriomorphia</taxon>
        <taxon>Mytilida</taxon>
        <taxon>Mytiloidea</taxon>
        <taxon>Mytilidae</taxon>
        <taxon>Mytilinae</taxon>
        <taxon>Mytilus</taxon>
    </lineage>
</organism>
<feature type="compositionally biased region" description="Basic and acidic residues" evidence="4">
    <location>
        <begin position="121"/>
        <end position="135"/>
    </location>
</feature>
<feature type="compositionally biased region" description="Polar residues" evidence="4">
    <location>
        <begin position="97"/>
        <end position="116"/>
    </location>
</feature>
<evidence type="ECO:0000256" key="4">
    <source>
        <dbReference type="SAM" id="MobiDB-lite"/>
    </source>
</evidence>
<keyword evidence="2" id="KW-0863">Zinc-finger</keyword>
<feature type="region of interest" description="Disordered" evidence="4">
    <location>
        <begin position="96"/>
        <end position="160"/>
    </location>
</feature>
<dbReference type="SUPFAM" id="SSF144232">
    <property type="entry name" value="HIT/MYND zinc finger-like"/>
    <property type="match status" value="1"/>
</dbReference>